<dbReference type="SUPFAM" id="SSF55781">
    <property type="entry name" value="GAF domain-like"/>
    <property type="match status" value="1"/>
</dbReference>
<dbReference type="STRING" id="1499966.U14_05092"/>
<organism evidence="3">
    <name type="scientific">Candidatus Moduliflexus flocculans</name>
    <dbReference type="NCBI Taxonomy" id="1499966"/>
    <lineage>
        <taxon>Bacteria</taxon>
        <taxon>Candidatus Moduliflexota</taxon>
        <taxon>Candidatus Moduliflexia</taxon>
        <taxon>Candidatus Moduliflexales</taxon>
        <taxon>Candidatus Moduliflexaceae</taxon>
    </lineage>
</organism>
<dbReference type="InterPro" id="IPR036457">
    <property type="entry name" value="PPM-type-like_dom_sf"/>
</dbReference>
<dbReference type="InterPro" id="IPR052016">
    <property type="entry name" value="Bact_Sigma-Reg"/>
</dbReference>
<dbReference type="SMART" id="SM00331">
    <property type="entry name" value="PP2C_SIG"/>
    <property type="match status" value="1"/>
</dbReference>
<name>A0A081BQY7_9BACT</name>
<dbReference type="EMBL" id="DF820460">
    <property type="protein sequence ID" value="GAK53818.1"/>
    <property type="molecule type" value="Genomic_DNA"/>
</dbReference>
<gene>
    <name evidence="3" type="ORF">U14_05092</name>
</gene>
<protein>
    <submittedName>
        <fullName evidence="3">Conserved hypothetical membrane protein, SpoIIE and 5TMR of 5TMR-LYT family</fullName>
    </submittedName>
</protein>
<dbReference type="PANTHER" id="PTHR43156">
    <property type="entry name" value="STAGE II SPORULATION PROTEIN E-RELATED"/>
    <property type="match status" value="1"/>
</dbReference>
<evidence type="ECO:0000313" key="3">
    <source>
        <dbReference type="EMBL" id="GAK53818.1"/>
    </source>
</evidence>
<dbReference type="Gene3D" id="3.30.450.40">
    <property type="match status" value="1"/>
</dbReference>
<dbReference type="AlphaFoldDB" id="A0A081BQY7"/>
<dbReference type="SMART" id="SM00065">
    <property type="entry name" value="GAF"/>
    <property type="match status" value="1"/>
</dbReference>
<evidence type="ECO:0000256" key="1">
    <source>
        <dbReference type="ARBA" id="ARBA00022801"/>
    </source>
</evidence>
<dbReference type="InterPro" id="IPR001932">
    <property type="entry name" value="PPM-type_phosphatase-like_dom"/>
</dbReference>
<dbReference type="InterPro" id="IPR003018">
    <property type="entry name" value="GAF"/>
</dbReference>
<sequence>MPLMRLKKLMKREVTKLAQELIDATGAPIAVLDEDGQILLGAESPDAALTKFPIELEGETLGWVVGTGQASAIAALLSHLAEREYEKRTLSTETLERYKEINLLYTISQKMALCLKPVDVAQLVIQEARKLITASSASVMLIDSQTNTLEVLAAVGSAAETTLSLHPGEGIAGNVLINGKGVIVNDVRSDPDFVEGDQAVASLICTPLQVEEHTFGVMNISSDMPIQYTAGDLKLATALSTQAAVSIENARLHAEQLERERIVKELEIARNIQQSLLPSSIPTLAGAEMAAMSLPAKEVGGDFYDLIPITPDALGLVIADVSGKGVPAALFMALSRALMRANSLRVNEVAQSVIQTNRLILECATSGLFVTLFYGIIEPKQRILRYVSAGHNPPILFRSATGEVELLEAEGIALGVIDEIELEEKTVTVEPGDVIVMYTDGVTESINTQEEEFGEARLIEEIKQHHALPAQELMSRITNDILAEFTQGEPQFDDFTMMVVKMV</sequence>
<dbReference type="HOGENOM" id="CLU_000445_43_6_0"/>
<dbReference type="Pfam" id="PF07228">
    <property type="entry name" value="SpoIIE"/>
    <property type="match status" value="1"/>
</dbReference>
<reference evidence="3" key="1">
    <citation type="journal article" date="2015" name="PeerJ">
        <title>First genomic representation of candidate bacterial phylum KSB3 points to enhanced environmental sensing as a trigger of wastewater bulking.</title>
        <authorList>
            <person name="Sekiguchi Y."/>
            <person name="Ohashi A."/>
            <person name="Parks D.H."/>
            <person name="Yamauchi T."/>
            <person name="Tyson G.W."/>
            <person name="Hugenholtz P."/>
        </authorList>
    </citation>
    <scope>NUCLEOTIDE SEQUENCE [LARGE SCALE GENOMIC DNA]</scope>
</reference>
<dbReference type="Gene3D" id="3.60.40.10">
    <property type="entry name" value="PPM-type phosphatase domain"/>
    <property type="match status" value="1"/>
</dbReference>
<evidence type="ECO:0000259" key="2">
    <source>
        <dbReference type="PROSITE" id="PS51746"/>
    </source>
</evidence>
<dbReference type="PROSITE" id="PS51746">
    <property type="entry name" value="PPM_2"/>
    <property type="match status" value="1"/>
</dbReference>
<keyword evidence="1" id="KW-0378">Hydrolase</keyword>
<accession>A0A081BQY7</accession>
<dbReference type="InterPro" id="IPR029016">
    <property type="entry name" value="GAF-like_dom_sf"/>
</dbReference>
<dbReference type="PANTHER" id="PTHR43156:SF2">
    <property type="entry name" value="STAGE II SPORULATION PROTEIN E"/>
    <property type="match status" value="1"/>
</dbReference>
<keyword evidence="4" id="KW-1185">Reference proteome</keyword>
<dbReference type="SUPFAM" id="SSF81606">
    <property type="entry name" value="PP2C-like"/>
    <property type="match status" value="1"/>
</dbReference>
<feature type="domain" description="PPM-type phosphatase" evidence="2">
    <location>
        <begin position="286"/>
        <end position="502"/>
    </location>
</feature>
<dbReference type="Pfam" id="PF13185">
    <property type="entry name" value="GAF_2"/>
    <property type="match status" value="1"/>
</dbReference>
<dbReference type="Proteomes" id="UP000030700">
    <property type="component" value="Unassembled WGS sequence"/>
</dbReference>
<proteinExistence type="predicted"/>
<dbReference type="GO" id="GO:0016791">
    <property type="term" value="F:phosphatase activity"/>
    <property type="evidence" value="ECO:0007669"/>
    <property type="project" value="TreeGrafter"/>
</dbReference>
<evidence type="ECO:0000313" key="4">
    <source>
        <dbReference type="Proteomes" id="UP000030700"/>
    </source>
</evidence>